<dbReference type="PANTHER" id="PTHR31930">
    <property type="entry name" value="SERPENTINE RECEPTOR, CLASS R"/>
    <property type="match status" value="1"/>
</dbReference>
<protein>
    <submittedName>
        <fullName evidence="2">Uncharacterized protein</fullName>
    </submittedName>
</protein>
<reference evidence="2 3" key="1">
    <citation type="submission" date="2020-04" db="EMBL/GenBank/DDBJ databases">
        <authorList>
            <person name="Laetsch R D."/>
            <person name="Stevens L."/>
            <person name="Kumar S."/>
            <person name="Blaxter L. M."/>
        </authorList>
    </citation>
    <scope>NUCLEOTIDE SEQUENCE [LARGE SCALE GENOMIC DNA]</scope>
</reference>
<dbReference type="AlphaFoldDB" id="A0A8S1EE08"/>
<evidence type="ECO:0000256" key="1">
    <source>
        <dbReference type="SAM" id="Phobius"/>
    </source>
</evidence>
<feature type="transmembrane region" description="Helical" evidence="1">
    <location>
        <begin position="193"/>
        <end position="220"/>
    </location>
</feature>
<dbReference type="OrthoDB" id="5788229at2759"/>
<proteinExistence type="predicted"/>
<feature type="transmembrane region" description="Helical" evidence="1">
    <location>
        <begin position="61"/>
        <end position="84"/>
    </location>
</feature>
<name>A0A8S1EE08_9PELO</name>
<dbReference type="Proteomes" id="UP000494206">
    <property type="component" value="Unassembled WGS sequence"/>
</dbReference>
<dbReference type="PANTHER" id="PTHR31930:SF1">
    <property type="entry name" value="SERPENTINE RECEPTOR, CLASS R"/>
    <property type="match status" value="1"/>
</dbReference>
<keyword evidence="1" id="KW-0812">Transmembrane</keyword>
<organism evidence="2 3">
    <name type="scientific">Caenorhabditis bovis</name>
    <dbReference type="NCBI Taxonomy" id="2654633"/>
    <lineage>
        <taxon>Eukaryota</taxon>
        <taxon>Metazoa</taxon>
        <taxon>Ecdysozoa</taxon>
        <taxon>Nematoda</taxon>
        <taxon>Chromadorea</taxon>
        <taxon>Rhabditida</taxon>
        <taxon>Rhabditina</taxon>
        <taxon>Rhabditomorpha</taxon>
        <taxon>Rhabditoidea</taxon>
        <taxon>Rhabditidae</taxon>
        <taxon>Peloderinae</taxon>
        <taxon>Caenorhabditis</taxon>
    </lineage>
</organism>
<evidence type="ECO:0000313" key="3">
    <source>
        <dbReference type="Proteomes" id="UP000494206"/>
    </source>
</evidence>
<dbReference type="EMBL" id="CADEPM010000001">
    <property type="protein sequence ID" value="CAB3397744.1"/>
    <property type="molecule type" value="Genomic_DNA"/>
</dbReference>
<keyword evidence="1" id="KW-1133">Transmembrane helix</keyword>
<sequence>MVEAGSNLGLGSIHVKTVIEPTPPPPPPPPKILGPFATMIKFSGFDGSKLRKESIASTRGIISAIIFIVFASCLMVETIILMGIESKPFTLGWAESNIYSFMSAQSFISAICLFSWTREKFLSQFEDTLARIRGLRLSTSQTIDDYTKFHRKAALLIIPIFGVILTNSFYTSISNKHFRDDNTTFFSTSSIFLVAPIIDLIGCVATSLAIITYVTVNVALNREIKHFNKELTNSARFQQLTLPQVLNTYSKRHSDILQLIRFSNKHTSKYATIVPFFTLVTVINSFYIIGSFKPILDSFEYILFIGWVFVSMGITISSFLPLVKIQENIVDTSEILMHDDVLQTCGDDQMHHTYRVTLDRCIHSNTKIAFLSAFNIDSVVFNRIMFLVPNIAELLIILNQPH</sequence>
<dbReference type="Pfam" id="PF03268">
    <property type="entry name" value="DUF267"/>
    <property type="match status" value="1"/>
</dbReference>
<comment type="caution">
    <text evidence="2">The sequence shown here is derived from an EMBL/GenBank/DDBJ whole genome shotgun (WGS) entry which is preliminary data.</text>
</comment>
<feature type="transmembrane region" description="Helical" evidence="1">
    <location>
        <begin position="270"/>
        <end position="289"/>
    </location>
</feature>
<keyword evidence="1" id="KW-0472">Membrane</keyword>
<feature type="transmembrane region" description="Helical" evidence="1">
    <location>
        <begin position="96"/>
        <end position="116"/>
    </location>
</feature>
<evidence type="ECO:0000313" key="2">
    <source>
        <dbReference type="EMBL" id="CAB3397744.1"/>
    </source>
</evidence>
<feature type="transmembrane region" description="Helical" evidence="1">
    <location>
        <begin position="153"/>
        <end position="173"/>
    </location>
</feature>
<keyword evidence="3" id="KW-1185">Reference proteome</keyword>
<accession>A0A8S1EE08</accession>
<gene>
    <name evidence="2" type="ORF">CBOVIS_LOCUS1113</name>
</gene>
<dbReference type="InterPro" id="IPR004950">
    <property type="entry name" value="DUF267_CAE_spp"/>
</dbReference>
<feature type="transmembrane region" description="Helical" evidence="1">
    <location>
        <begin position="301"/>
        <end position="323"/>
    </location>
</feature>